<feature type="domain" description="ABC transporter substrate-binding protein PnrA-like" evidence="7">
    <location>
        <begin position="54"/>
        <end position="287"/>
    </location>
</feature>
<evidence type="ECO:0000256" key="6">
    <source>
        <dbReference type="SAM" id="SignalP"/>
    </source>
</evidence>
<dbReference type="Pfam" id="PF02608">
    <property type="entry name" value="Bmp"/>
    <property type="match status" value="1"/>
</dbReference>
<evidence type="ECO:0000256" key="3">
    <source>
        <dbReference type="ARBA" id="ARBA00022729"/>
    </source>
</evidence>
<comment type="caution">
    <text evidence="8">The sequence shown here is derived from an EMBL/GenBank/DDBJ whole genome shotgun (WGS) entry which is preliminary data.</text>
</comment>
<dbReference type="InterPro" id="IPR050957">
    <property type="entry name" value="BMP_lipoprotein"/>
</dbReference>
<evidence type="ECO:0000313" key="8">
    <source>
        <dbReference type="EMBL" id="MBD3870837.1"/>
    </source>
</evidence>
<dbReference type="PROSITE" id="PS51257">
    <property type="entry name" value="PROKAR_LIPOPROTEIN"/>
    <property type="match status" value="1"/>
</dbReference>
<keyword evidence="5" id="KW-0449">Lipoprotein</keyword>
<evidence type="ECO:0000313" key="9">
    <source>
        <dbReference type="Proteomes" id="UP000598633"/>
    </source>
</evidence>
<protein>
    <submittedName>
        <fullName evidence="8">BMP family ABC transporter substrate-binding protein</fullName>
    </submittedName>
</protein>
<evidence type="ECO:0000259" key="7">
    <source>
        <dbReference type="Pfam" id="PF02608"/>
    </source>
</evidence>
<comment type="subcellular location">
    <subcellularLocation>
        <location evidence="1">Cell membrane</location>
    </subcellularLocation>
</comment>
<evidence type="ECO:0000256" key="1">
    <source>
        <dbReference type="ARBA" id="ARBA00004236"/>
    </source>
</evidence>
<gene>
    <name evidence="8" type="ORF">IFJ97_05695</name>
</gene>
<evidence type="ECO:0000256" key="4">
    <source>
        <dbReference type="ARBA" id="ARBA00023136"/>
    </source>
</evidence>
<keyword evidence="2" id="KW-1003">Cell membrane</keyword>
<dbReference type="GO" id="GO:0005886">
    <property type="term" value="C:plasma membrane"/>
    <property type="evidence" value="ECO:0007669"/>
    <property type="project" value="UniProtKB-SubCell"/>
</dbReference>
<keyword evidence="3 6" id="KW-0732">Signal</keyword>
<organism evidence="8 9">
    <name type="scientific">Candidatus Sulfomarinibacter kjeldsenii</name>
    <dbReference type="NCBI Taxonomy" id="2885994"/>
    <lineage>
        <taxon>Bacteria</taxon>
        <taxon>Pseudomonadati</taxon>
        <taxon>Acidobacteriota</taxon>
        <taxon>Thermoanaerobaculia</taxon>
        <taxon>Thermoanaerobaculales</taxon>
        <taxon>Candidatus Sulfomarinibacteraceae</taxon>
        <taxon>Candidatus Sulfomarinibacter</taxon>
    </lineage>
</organism>
<dbReference type="AlphaFoldDB" id="A0A8J6XXL1"/>
<dbReference type="Proteomes" id="UP000598633">
    <property type="component" value="Unassembled WGS sequence"/>
</dbReference>
<dbReference type="EMBL" id="JACXWA010000094">
    <property type="protein sequence ID" value="MBD3870837.1"/>
    <property type="molecule type" value="Genomic_DNA"/>
</dbReference>
<dbReference type="Gene3D" id="3.40.50.2300">
    <property type="match status" value="2"/>
</dbReference>
<proteinExistence type="predicted"/>
<dbReference type="InterPro" id="IPR003760">
    <property type="entry name" value="PnrA-like"/>
</dbReference>
<name>A0A8J6XXL1_9BACT</name>
<feature type="signal peptide" evidence="6">
    <location>
        <begin position="1"/>
        <end position="26"/>
    </location>
</feature>
<evidence type="ECO:0000256" key="5">
    <source>
        <dbReference type="ARBA" id="ARBA00023288"/>
    </source>
</evidence>
<dbReference type="PANTHER" id="PTHR34296:SF2">
    <property type="entry name" value="ABC TRANSPORTER GUANOSINE-BINDING PROTEIN NUPN"/>
    <property type="match status" value="1"/>
</dbReference>
<dbReference type="PANTHER" id="PTHR34296">
    <property type="entry name" value="TRANSCRIPTIONAL ACTIVATOR PROTEIN MED"/>
    <property type="match status" value="1"/>
</dbReference>
<reference evidence="8 9" key="1">
    <citation type="submission" date="2020-08" db="EMBL/GenBank/DDBJ databases">
        <title>Acidobacteriota in marine sediments use diverse sulfur dissimilation pathways.</title>
        <authorList>
            <person name="Wasmund K."/>
        </authorList>
    </citation>
    <scope>NUCLEOTIDE SEQUENCE [LARGE SCALE GENOMIC DNA]</scope>
    <source>
        <strain evidence="8">MAG AM3-A</strain>
    </source>
</reference>
<accession>A0A8J6XXL1</accession>
<feature type="chain" id="PRO_5035264742" evidence="6">
    <location>
        <begin position="27"/>
        <end position="319"/>
    </location>
</feature>
<keyword evidence="4" id="KW-0472">Membrane</keyword>
<evidence type="ECO:0000256" key="2">
    <source>
        <dbReference type="ARBA" id="ARBA00022475"/>
    </source>
</evidence>
<sequence length="319" mass="33816">MCCRKLRVVPLVAVIALLGAACGRDAQPPDTNFSVRLLTAQTISGRWERAAERGSARIAAELDADVARVRIDDPAEERNVLAELGRAEISLVFCIGGYSETALYSAATAYPKTVFVLLPGRARAKNVAGISFVPEEVGYLAGAVAGALSPDGKLGLLRGDGQPWLEPLEKGYVAGFKSRWRQAEVKVGEGPAGAWELSSAGVLVALYSADRASPEVLAAAHNAGIRLVTTDPELIDTESDTVVAAVDFDVPEAMLRVTREVRDNTFRGRVFAFDLGSGVLDIVVNPTLAPDTRAIAEEALEETRAEITAGLVEFDGLGL</sequence>